<comment type="cofactor">
    <cofactor evidence="1">
        <name>Zn(2+)</name>
        <dbReference type="ChEBI" id="CHEBI:29105"/>
    </cofactor>
</comment>
<keyword evidence="15" id="KW-1185">Reference proteome</keyword>
<proteinExistence type="inferred from homology"/>
<dbReference type="InterPro" id="IPR008969">
    <property type="entry name" value="CarboxyPept-like_regulatory"/>
</dbReference>
<keyword evidence="5" id="KW-0121">Carboxypeptidase</keyword>
<dbReference type="InterPro" id="IPR057247">
    <property type="entry name" value="CARBOXYPEPT_ZN_2"/>
</dbReference>
<evidence type="ECO:0000256" key="11">
    <source>
        <dbReference type="PROSITE-ProRule" id="PRU01379"/>
    </source>
</evidence>
<comment type="similarity">
    <text evidence="3 11">Belongs to the peptidase M14 family.</text>
</comment>
<feature type="signal peptide" evidence="12">
    <location>
        <begin position="1"/>
        <end position="22"/>
    </location>
</feature>
<keyword evidence="8" id="KW-0862">Zinc</keyword>
<feature type="active site" description="Proton donor/acceptor" evidence="11">
    <location>
        <position position="315"/>
    </location>
</feature>
<dbReference type="InterPro" id="IPR019826">
    <property type="entry name" value="Carboxylesterase_B_AS"/>
</dbReference>
<evidence type="ECO:0000256" key="2">
    <source>
        <dbReference type="ARBA" id="ARBA00005964"/>
    </source>
</evidence>
<reference evidence="14" key="1">
    <citation type="submission" date="2022-05" db="EMBL/GenBank/DDBJ databases">
        <authorList>
            <person name="Okamura Y."/>
        </authorList>
    </citation>
    <scope>NUCLEOTIDE SEQUENCE</scope>
</reference>
<keyword evidence="6" id="KW-0479">Metal-binding</keyword>
<evidence type="ECO:0000256" key="10">
    <source>
        <dbReference type="ARBA" id="ARBA00023180"/>
    </source>
</evidence>
<evidence type="ECO:0000256" key="4">
    <source>
        <dbReference type="ARBA" id="ARBA00022487"/>
    </source>
</evidence>
<dbReference type="InterPro" id="IPR057246">
    <property type="entry name" value="CARBOXYPEPT_ZN_1"/>
</dbReference>
<evidence type="ECO:0000256" key="3">
    <source>
        <dbReference type="ARBA" id="ARBA00005988"/>
    </source>
</evidence>
<comment type="similarity">
    <text evidence="2">Belongs to the type-B carboxylesterase/lipase family.</text>
</comment>
<keyword evidence="9" id="KW-1015">Disulfide bond</keyword>
<dbReference type="Pfam" id="PF00246">
    <property type="entry name" value="Peptidase_M14"/>
    <property type="match status" value="1"/>
</dbReference>
<keyword evidence="10" id="KW-0325">Glycoprotein</keyword>
<dbReference type="PROSITE" id="PS00122">
    <property type="entry name" value="CARBOXYLESTERASE_B_1"/>
    <property type="match status" value="1"/>
</dbReference>
<dbReference type="PANTHER" id="PTHR11532:SF84">
    <property type="entry name" value="CARBOXYPEPTIDASE M"/>
    <property type="match status" value="1"/>
</dbReference>
<keyword evidence="5" id="KW-0645">Protease</keyword>
<evidence type="ECO:0000256" key="6">
    <source>
        <dbReference type="ARBA" id="ARBA00022723"/>
    </source>
</evidence>
<dbReference type="InterPro" id="IPR050753">
    <property type="entry name" value="Peptidase_M14_domain"/>
</dbReference>
<dbReference type="Pfam" id="PF00135">
    <property type="entry name" value="COesterase"/>
    <property type="match status" value="1"/>
</dbReference>
<dbReference type="PROSITE" id="PS00133">
    <property type="entry name" value="CARBOXYPEPT_ZN_2"/>
    <property type="match status" value="1"/>
</dbReference>
<dbReference type="GO" id="GO:0008270">
    <property type="term" value="F:zinc ion binding"/>
    <property type="evidence" value="ECO:0007669"/>
    <property type="project" value="InterPro"/>
</dbReference>
<dbReference type="GO" id="GO:0005615">
    <property type="term" value="C:extracellular space"/>
    <property type="evidence" value="ECO:0007669"/>
    <property type="project" value="TreeGrafter"/>
</dbReference>
<dbReference type="GO" id="GO:0052689">
    <property type="term" value="F:carboxylic ester hydrolase activity"/>
    <property type="evidence" value="ECO:0007669"/>
    <property type="project" value="UniProtKB-KW"/>
</dbReference>
<name>A0A9P0T9P2_PIEBR</name>
<dbReference type="PROSITE" id="PS52035">
    <property type="entry name" value="PEPTIDASE_M14"/>
    <property type="match status" value="1"/>
</dbReference>
<dbReference type="PROSITE" id="PS00941">
    <property type="entry name" value="CARBOXYLESTERASE_B_2"/>
    <property type="match status" value="1"/>
</dbReference>
<evidence type="ECO:0000256" key="1">
    <source>
        <dbReference type="ARBA" id="ARBA00001947"/>
    </source>
</evidence>
<dbReference type="EMBL" id="CALOZG010000005">
    <property type="protein sequence ID" value="CAH4028481.1"/>
    <property type="molecule type" value="Genomic_DNA"/>
</dbReference>
<dbReference type="GO" id="GO:0004181">
    <property type="term" value="F:metallocarboxypeptidase activity"/>
    <property type="evidence" value="ECO:0007669"/>
    <property type="project" value="InterPro"/>
</dbReference>
<dbReference type="PANTHER" id="PTHR11532">
    <property type="entry name" value="PROTEASE M14 CARBOXYPEPTIDASE"/>
    <property type="match status" value="1"/>
</dbReference>
<sequence length="962" mass="109766">MGWKREVCRIILLLSIVGTTWAQHADNQFPGQDQPNEGEQQSRDAGTDLEFSYHDHDQMTRYLRAVSTRHPSLTALYSIGKSVQGRELWVMVVSASPYEHMIGKPDVKYVANIHGNEVVGRELLLHLIQYLVTSYESDSYIKWLLDNTRIHLMPSMNPDGYSISREGQCDTILGRANARRYDLNRNFPDFFKANTKQPQPETEAVKEWISKIQFVLSGSLHGGALVASYPFDNTPSSMFQSYAHSPSIAPDDDVFRHLALVYSNNHAKMSRGVSCRSEIPRFEKGITNGAAWYPLTGGMQDYNYLWHGCMEITLEISCCKYPPAHELAKYWQDNRQSLIKYLAEAHRGAHGFVMDDSGNPVESAAIRVKGREVTYHTTKYGEFWRILLPGTYKLEVSAEGYLPQEVEFFVIETHPTLLNVTLHSAKDYPPSGAMAKQITRRPNKNNTKTTTSKPPIPKEPWPYILDATQDGPVCPQLELVYRRDQMSEDCLYLNIYIPGNITNELLPTFVNIHGGALTILSGNVDIIYGPEYILQKGIIFVSMNYRLNAFGFLSVNEEYACGNAGIKDVLLSLKWINKNLKYFGGDSRKITIGGHSSGGTLAHYLMLSKKTSGLFQQVVIISGNAVHHKFSLRHAKDFTFILAEKLGIRSNDSRKIVQQLREIESNELSKGYLRLKPTDPYAIIRPFSPFVPTVDKACTNAIIDKEPEKILKNGIPQNVPVLTGVNTNEGIYMIPYILRDQGNVEKIKHNLEILIPSNIEYPQGSNEAIDLSKSITHFYFGKVNITDDEFCLLCFTNYITDIQNIYSIDWWVRTHKARQDSNKVYLYQFDFDGMLNWAKLRYNISFPGVSHADELGYLFKTKVTNFLEDNVDSRTEQMRETMTVLFTNFIKYGNPTPPHEKNDIIWPEYGAEQHFLQINDKLRVMKRANAAKTASFNFWDEVYKSYYNYVKRGGRLEKKVIP</sequence>
<accession>A0A9P0T9P2</accession>
<evidence type="ECO:0000313" key="15">
    <source>
        <dbReference type="Proteomes" id="UP001152562"/>
    </source>
</evidence>
<evidence type="ECO:0000256" key="5">
    <source>
        <dbReference type="ARBA" id="ARBA00022645"/>
    </source>
</evidence>
<dbReference type="SUPFAM" id="SSF53187">
    <property type="entry name" value="Zn-dependent exopeptidases"/>
    <property type="match status" value="1"/>
</dbReference>
<dbReference type="SMART" id="SM00631">
    <property type="entry name" value="Zn_pept"/>
    <property type="match status" value="1"/>
</dbReference>
<protein>
    <recommendedName>
        <fullName evidence="13">Peptidase M14 domain-containing protein</fullName>
    </recommendedName>
</protein>
<dbReference type="InterPro" id="IPR019819">
    <property type="entry name" value="Carboxylesterase_B_CS"/>
</dbReference>
<dbReference type="CDD" id="cd03858">
    <property type="entry name" value="M14_CP_N-E_like"/>
    <property type="match status" value="1"/>
</dbReference>
<dbReference type="AlphaFoldDB" id="A0A9P0T9P2"/>
<dbReference type="InterPro" id="IPR002018">
    <property type="entry name" value="CarbesteraseB"/>
</dbReference>
<feature type="domain" description="Peptidase M14" evidence="13">
    <location>
        <begin position="52"/>
        <end position="345"/>
    </location>
</feature>
<dbReference type="CDD" id="cd11308">
    <property type="entry name" value="Peptidase_M14NE-CP-C_like"/>
    <property type="match status" value="1"/>
</dbReference>
<evidence type="ECO:0000256" key="12">
    <source>
        <dbReference type="SAM" id="SignalP"/>
    </source>
</evidence>
<dbReference type="Gene3D" id="2.60.40.1120">
    <property type="entry name" value="Carboxypeptidase-like, regulatory domain"/>
    <property type="match status" value="1"/>
</dbReference>
<dbReference type="InterPro" id="IPR029058">
    <property type="entry name" value="AB_hydrolase_fold"/>
</dbReference>
<keyword evidence="7" id="KW-0378">Hydrolase</keyword>
<dbReference type="PRINTS" id="PR00765">
    <property type="entry name" value="CRBOXYPTASEA"/>
</dbReference>
<gene>
    <name evidence="14" type="ORF">PIBRA_LOCUS5315</name>
</gene>
<evidence type="ECO:0000256" key="7">
    <source>
        <dbReference type="ARBA" id="ARBA00022801"/>
    </source>
</evidence>
<organism evidence="14 15">
    <name type="scientific">Pieris brassicae</name>
    <name type="common">White butterfly</name>
    <name type="synonym">Large white butterfly</name>
    <dbReference type="NCBI Taxonomy" id="7116"/>
    <lineage>
        <taxon>Eukaryota</taxon>
        <taxon>Metazoa</taxon>
        <taxon>Ecdysozoa</taxon>
        <taxon>Arthropoda</taxon>
        <taxon>Hexapoda</taxon>
        <taxon>Insecta</taxon>
        <taxon>Pterygota</taxon>
        <taxon>Neoptera</taxon>
        <taxon>Endopterygota</taxon>
        <taxon>Lepidoptera</taxon>
        <taxon>Glossata</taxon>
        <taxon>Ditrysia</taxon>
        <taxon>Papilionoidea</taxon>
        <taxon>Pieridae</taxon>
        <taxon>Pierinae</taxon>
        <taxon>Pieris</taxon>
    </lineage>
</organism>
<evidence type="ECO:0000313" key="14">
    <source>
        <dbReference type="EMBL" id="CAH4028481.1"/>
    </source>
</evidence>
<dbReference type="SUPFAM" id="SSF53474">
    <property type="entry name" value="alpha/beta-Hydrolases"/>
    <property type="match status" value="1"/>
</dbReference>
<dbReference type="FunFam" id="3.40.630.10:FF:000048">
    <property type="entry name" value="carboxypeptidase D isoform X1"/>
    <property type="match status" value="1"/>
</dbReference>
<dbReference type="InterPro" id="IPR000834">
    <property type="entry name" value="Peptidase_M14"/>
</dbReference>
<dbReference type="FunFam" id="2.60.40.1120:FF:000015">
    <property type="entry name" value="carboxypeptidase D isoform X4"/>
    <property type="match status" value="1"/>
</dbReference>
<dbReference type="PROSITE" id="PS00132">
    <property type="entry name" value="CARBOXYPEPT_ZN_1"/>
    <property type="match status" value="1"/>
</dbReference>
<dbReference type="Gene3D" id="3.40.50.1820">
    <property type="entry name" value="alpha/beta hydrolase"/>
    <property type="match status" value="1"/>
</dbReference>
<evidence type="ECO:0000259" key="13">
    <source>
        <dbReference type="PROSITE" id="PS52035"/>
    </source>
</evidence>
<dbReference type="SUPFAM" id="SSF49464">
    <property type="entry name" value="Carboxypeptidase regulatory domain-like"/>
    <property type="match status" value="1"/>
</dbReference>
<dbReference type="GO" id="GO:0006518">
    <property type="term" value="P:peptide metabolic process"/>
    <property type="evidence" value="ECO:0007669"/>
    <property type="project" value="TreeGrafter"/>
</dbReference>
<evidence type="ECO:0000256" key="8">
    <source>
        <dbReference type="ARBA" id="ARBA00022833"/>
    </source>
</evidence>
<evidence type="ECO:0000256" key="9">
    <source>
        <dbReference type="ARBA" id="ARBA00023157"/>
    </source>
</evidence>
<dbReference type="Proteomes" id="UP001152562">
    <property type="component" value="Unassembled WGS sequence"/>
</dbReference>
<dbReference type="Gene3D" id="3.40.630.10">
    <property type="entry name" value="Zn peptidases"/>
    <property type="match status" value="1"/>
</dbReference>
<feature type="chain" id="PRO_5040252313" description="Peptidase M14 domain-containing protein" evidence="12">
    <location>
        <begin position="23"/>
        <end position="962"/>
    </location>
</feature>
<keyword evidence="12" id="KW-0732">Signal</keyword>
<dbReference type="Pfam" id="PF13620">
    <property type="entry name" value="CarboxypepD_reg"/>
    <property type="match status" value="1"/>
</dbReference>
<keyword evidence="4" id="KW-0719">Serine esterase</keyword>
<comment type="caution">
    <text evidence="14">The sequence shown here is derived from an EMBL/GenBank/DDBJ whole genome shotgun (WGS) entry which is preliminary data.</text>
</comment>
<dbReference type="GO" id="GO:0016485">
    <property type="term" value="P:protein processing"/>
    <property type="evidence" value="ECO:0007669"/>
    <property type="project" value="TreeGrafter"/>
</dbReference>